<protein>
    <submittedName>
        <fullName evidence="1">SRPBCC family protein</fullName>
    </submittedName>
</protein>
<dbReference type="Gene3D" id="3.30.530.20">
    <property type="match status" value="1"/>
</dbReference>
<organism evidence="1 2">
    <name type="scientific">Streptomyces scabichelini</name>
    <dbReference type="NCBI Taxonomy" id="2711217"/>
    <lineage>
        <taxon>Bacteria</taxon>
        <taxon>Bacillati</taxon>
        <taxon>Actinomycetota</taxon>
        <taxon>Actinomycetes</taxon>
        <taxon>Kitasatosporales</taxon>
        <taxon>Streptomycetaceae</taxon>
        <taxon>Streptomyces</taxon>
    </lineage>
</organism>
<sequence length="146" mass="16443">MALFQIQRRTLLPAPEAWQRVTDWRRHGAYVPLTRITVTPAEPVRPGTVVLARTGIGPLAFNDPMEIVRWEPPTDDTPGFCRLEKRGSVVLGWAEIEVRTRGGGSQTTWREEARLRGLPRLFDAPTAWGGRLVFGRAVSELLRYPA</sequence>
<proteinExistence type="predicted"/>
<evidence type="ECO:0000313" key="1">
    <source>
        <dbReference type="EMBL" id="NGO06307.1"/>
    </source>
</evidence>
<dbReference type="Proteomes" id="UP000472335">
    <property type="component" value="Unassembled WGS sequence"/>
</dbReference>
<reference evidence="1 2" key="1">
    <citation type="submission" date="2020-02" db="EMBL/GenBank/DDBJ databases">
        <title>Whole-genome analyses of novel actinobacteria.</title>
        <authorList>
            <person name="Sahin N."/>
            <person name="Gencbay T."/>
        </authorList>
    </citation>
    <scope>NUCLEOTIDE SEQUENCE [LARGE SCALE GENOMIC DNA]</scope>
    <source>
        <strain evidence="1 2">HC44</strain>
    </source>
</reference>
<gene>
    <name evidence="1" type="ORF">G5C60_01050</name>
</gene>
<dbReference type="SUPFAM" id="SSF55961">
    <property type="entry name" value="Bet v1-like"/>
    <property type="match status" value="1"/>
</dbReference>
<dbReference type="EMBL" id="JAAKZY010000002">
    <property type="protein sequence ID" value="NGO06307.1"/>
    <property type="molecule type" value="Genomic_DNA"/>
</dbReference>
<name>A0A6G4UX91_9ACTN</name>
<comment type="caution">
    <text evidence="1">The sequence shown here is derived from an EMBL/GenBank/DDBJ whole genome shotgun (WGS) entry which is preliminary data.</text>
</comment>
<evidence type="ECO:0000313" key="2">
    <source>
        <dbReference type="Proteomes" id="UP000472335"/>
    </source>
</evidence>
<keyword evidence="2" id="KW-1185">Reference proteome</keyword>
<dbReference type="AlphaFoldDB" id="A0A6G4UX91"/>
<dbReference type="InterPro" id="IPR023393">
    <property type="entry name" value="START-like_dom_sf"/>
</dbReference>
<accession>A0A6G4UX91</accession>
<dbReference type="RefSeq" id="WP_165254227.1">
    <property type="nucleotide sequence ID" value="NZ_JAAKZY010000002.1"/>
</dbReference>